<gene>
    <name evidence="2" type="ORF">D1114_03970</name>
</gene>
<dbReference type="RefSeq" id="WP_002722585.1">
    <property type="nucleotide sequence ID" value="NZ_QWGP01000003.1"/>
</dbReference>
<reference evidence="2 3" key="1">
    <citation type="submission" date="2018-08" db="EMBL/GenBank/DDBJ databases">
        <title>Draft genome sequence of Rhodobacter sphaeroides FY.</title>
        <authorList>
            <person name="Rayyan A."/>
            <person name="Meyer T.E."/>
            <person name="Kyndt J.A."/>
        </authorList>
    </citation>
    <scope>NUCLEOTIDE SEQUENCE [LARGE SCALE GENOMIC DNA]</scope>
    <source>
        <strain evidence="2 3">FY</strain>
    </source>
</reference>
<dbReference type="Proteomes" id="UP000266305">
    <property type="component" value="Unassembled WGS sequence"/>
</dbReference>
<sequence length="73" mass="7620">MDLDLIPRAGRRLFLLLRLCLLAALIAPLGLTLAASGEAVQITPPPPPAGAVTPRPVRPRPCPWRTGPAPAAP</sequence>
<dbReference type="EMBL" id="QWGP01000003">
    <property type="protein sequence ID" value="RHZ97484.1"/>
    <property type="molecule type" value="Genomic_DNA"/>
</dbReference>
<evidence type="ECO:0000313" key="2">
    <source>
        <dbReference type="EMBL" id="RHZ97484.1"/>
    </source>
</evidence>
<evidence type="ECO:0000313" key="3">
    <source>
        <dbReference type="Proteomes" id="UP000266305"/>
    </source>
</evidence>
<feature type="region of interest" description="Disordered" evidence="1">
    <location>
        <begin position="40"/>
        <end position="73"/>
    </location>
</feature>
<protein>
    <submittedName>
        <fullName evidence="2">Uncharacterized protein</fullName>
    </submittedName>
</protein>
<comment type="caution">
    <text evidence="2">The sequence shown here is derived from an EMBL/GenBank/DDBJ whole genome shotgun (WGS) entry which is preliminary data.</text>
</comment>
<accession>A0AAX1UPG9</accession>
<organism evidence="2 3">
    <name type="scientific">Cereibacter sphaeroides</name>
    <name type="common">Rhodobacter sphaeroides</name>
    <dbReference type="NCBI Taxonomy" id="1063"/>
    <lineage>
        <taxon>Bacteria</taxon>
        <taxon>Pseudomonadati</taxon>
        <taxon>Pseudomonadota</taxon>
        <taxon>Alphaproteobacteria</taxon>
        <taxon>Rhodobacterales</taxon>
        <taxon>Paracoccaceae</taxon>
        <taxon>Cereibacter</taxon>
    </lineage>
</organism>
<proteinExistence type="predicted"/>
<evidence type="ECO:0000256" key="1">
    <source>
        <dbReference type="SAM" id="MobiDB-lite"/>
    </source>
</evidence>
<name>A0AAX1UPG9_CERSP</name>
<dbReference type="AlphaFoldDB" id="A0AAX1UPG9"/>